<evidence type="ECO:0000256" key="1">
    <source>
        <dbReference type="ARBA" id="ARBA00006484"/>
    </source>
</evidence>
<protein>
    <submittedName>
        <fullName evidence="2">Bacilysin biosynthesis oxidoreductase YwfH</fullName>
        <ecNumber evidence="2">1.-.-.-</ecNumber>
    </submittedName>
</protein>
<proteinExistence type="inferred from homology"/>
<dbReference type="Gene3D" id="3.40.50.720">
    <property type="entry name" value="NAD(P)-binding Rossmann-like Domain"/>
    <property type="match status" value="1"/>
</dbReference>
<keyword evidence="3" id="KW-1185">Reference proteome</keyword>
<keyword evidence="2" id="KW-0560">Oxidoreductase</keyword>
<dbReference type="AlphaFoldDB" id="A0A1M7YQQ5"/>
<evidence type="ECO:0000313" key="2">
    <source>
        <dbReference type="EMBL" id="SHO54937.1"/>
    </source>
</evidence>
<dbReference type="PANTHER" id="PTHR42879">
    <property type="entry name" value="3-OXOACYL-(ACYL-CARRIER-PROTEIN) REDUCTASE"/>
    <property type="match status" value="1"/>
</dbReference>
<dbReference type="STRING" id="1117707.VQ7734_00656"/>
<gene>
    <name evidence="2" type="primary">ywfH</name>
    <name evidence="2" type="ORF">VQ7734_00656</name>
</gene>
<comment type="similarity">
    <text evidence="1">Belongs to the short-chain dehydrogenases/reductases (SDR) family.</text>
</comment>
<dbReference type="InterPro" id="IPR050259">
    <property type="entry name" value="SDR"/>
</dbReference>
<reference evidence="3" key="1">
    <citation type="submission" date="2016-12" db="EMBL/GenBank/DDBJ databases">
        <authorList>
            <person name="Rodrigo-Torres L."/>
            <person name="Arahal R.D."/>
            <person name="Lucena T."/>
        </authorList>
    </citation>
    <scope>NUCLEOTIDE SEQUENCE [LARGE SCALE GENOMIC DNA]</scope>
</reference>
<dbReference type="EC" id="1.-.-.-" evidence="2"/>
<accession>A0A1M7YQQ5</accession>
<dbReference type="Proteomes" id="UP000184600">
    <property type="component" value="Unassembled WGS sequence"/>
</dbReference>
<dbReference type="PRINTS" id="PR00081">
    <property type="entry name" value="GDHRDH"/>
</dbReference>
<organism evidence="2 3">
    <name type="scientific">Vibrio quintilis</name>
    <dbReference type="NCBI Taxonomy" id="1117707"/>
    <lineage>
        <taxon>Bacteria</taxon>
        <taxon>Pseudomonadati</taxon>
        <taxon>Pseudomonadota</taxon>
        <taxon>Gammaproteobacteria</taxon>
        <taxon>Vibrionales</taxon>
        <taxon>Vibrionaceae</taxon>
        <taxon>Vibrio</taxon>
    </lineage>
</organism>
<dbReference type="Pfam" id="PF13561">
    <property type="entry name" value="adh_short_C2"/>
    <property type="match status" value="1"/>
</dbReference>
<dbReference type="GO" id="GO:0016491">
    <property type="term" value="F:oxidoreductase activity"/>
    <property type="evidence" value="ECO:0007669"/>
    <property type="project" value="UniProtKB-KW"/>
</dbReference>
<evidence type="ECO:0000313" key="3">
    <source>
        <dbReference type="Proteomes" id="UP000184600"/>
    </source>
</evidence>
<sequence length="263" mass="29047">MNKTALEETTLKRILITCATSHIGSAVAAQLSATHELILTGRDTEKLSKIKCETEREHPVVTQALDFFDPNSVDLCCETMQKQDKQLDGIVFILPRIPPSGNVFPDDEDWSELYRKYFITPLRLLRQLTENNMLRQGCKIVMISGLSSKSALTSYATNNCIRHAWLGQAKTMALSLASQKISVNTLSLGGVMTGAYIQKMQLKAADQGISYDELMQNEVSNIPLQKYAAVEDVAEAIIALLGPLANHMTGQNMLLDGGFFKGY</sequence>
<dbReference type="PANTHER" id="PTHR42879:SF6">
    <property type="entry name" value="NADPH-DEPENDENT REDUCTASE BACG"/>
    <property type="match status" value="1"/>
</dbReference>
<dbReference type="InterPro" id="IPR002347">
    <property type="entry name" value="SDR_fam"/>
</dbReference>
<dbReference type="InterPro" id="IPR036291">
    <property type="entry name" value="NAD(P)-bd_dom_sf"/>
</dbReference>
<dbReference type="SUPFAM" id="SSF51735">
    <property type="entry name" value="NAD(P)-binding Rossmann-fold domains"/>
    <property type="match status" value="1"/>
</dbReference>
<dbReference type="EMBL" id="FRFG01000009">
    <property type="protein sequence ID" value="SHO54937.1"/>
    <property type="molecule type" value="Genomic_DNA"/>
</dbReference>
<name>A0A1M7YQQ5_9VIBR</name>